<dbReference type="EMBL" id="JANBPW010001776">
    <property type="protein sequence ID" value="KAJ1943175.1"/>
    <property type="molecule type" value="Genomic_DNA"/>
</dbReference>
<evidence type="ECO:0000313" key="2">
    <source>
        <dbReference type="Proteomes" id="UP001150603"/>
    </source>
</evidence>
<organism evidence="1 2">
    <name type="scientific">Linderina macrospora</name>
    <dbReference type="NCBI Taxonomy" id="4868"/>
    <lineage>
        <taxon>Eukaryota</taxon>
        <taxon>Fungi</taxon>
        <taxon>Fungi incertae sedis</taxon>
        <taxon>Zoopagomycota</taxon>
        <taxon>Kickxellomycotina</taxon>
        <taxon>Kickxellomycetes</taxon>
        <taxon>Kickxellales</taxon>
        <taxon>Kickxellaceae</taxon>
        <taxon>Linderina</taxon>
    </lineage>
</organism>
<protein>
    <submittedName>
        <fullName evidence="1">Uncharacterized protein</fullName>
    </submittedName>
</protein>
<proteinExistence type="predicted"/>
<keyword evidence="2" id="KW-1185">Reference proteome</keyword>
<accession>A0ACC1J9N6</accession>
<dbReference type="Proteomes" id="UP001150603">
    <property type="component" value="Unassembled WGS sequence"/>
</dbReference>
<evidence type="ECO:0000313" key="1">
    <source>
        <dbReference type="EMBL" id="KAJ1943175.1"/>
    </source>
</evidence>
<comment type="caution">
    <text evidence="1">The sequence shown here is derived from an EMBL/GenBank/DDBJ whole genome shotgun (WGS) entry which is preliminary data.</text>
</comment>
<name>A0ACC1J9N6_9FUNG</name>
<reference evidence="1" key="1">
    <citation type="submission" date="2022-07" db="EMBL/GenBank/DDBJ databases">
        <title>Phylogenomic reconstructions and comparative analyses of Kickxellomycotina fungi.</title>
        <authorList>
            <person name="Reynolds N.K."/>
            <person name="Stajich J.E."/>
            <person name="Barry K."/>
            <person name="Grigoriev I.V."/>
            <person name="Crous P."/>
            <person name="Smith M.E."/>
        </authorList>
    </citation>
    <scope>NUCLEOTIDE SEQUENCE</scope>
    <source>
        <strain evidence="1">NRRL 5244</strain>
    </source>
</reference>
<sequence>MEPIPRFAQWLEALSTKMTLDWPYLEDAVTALFKEVATDDLGFGPTTDKTQRILNLQRNIHRLRPGATKVEAFMFKFRELHMRQNSARAPPFVPLPPTALICTNIQLLVTLRSLMMWLKMSVNVVDAIEAAVSKYVGTGHLAVDELLVDHQQVLVAYTGCRGTVRCEYKLNLDSPSTDDSELLGPSSKDAAGSVGATAPTATATEEKPFKSLAFLVNLFTVPKNLLRASWDVRILPIVRPPKGVSERVAAYLTEIVERLGAEKTASTLVQLLALPAHVLEDTVHIAMELSGKVSVTSLETGHHFAIRLNTSETSVMLALTFALPDRTLTVVMSYLLLTGTAEVLRVIADLKSPNTVDPALDEQWKGYVRKVIKKLDDRTAFTLDMGKDGKSRWLDIVKELHAEACAAHKSST</sequence>
<gene>
    <name evidence="1" type="ORF">FBU59_002992</name>
</gene>